<dbReference type="RefSeq" id="WP_133160297.1">
    <property type="nucleotide sequence ID" value="NZ_PPXD01000020.1"/>
</dbReference>
<evidence type="ECO:0000313" key="4">
    <source>
        <dbReference type="Proteomes" id="UP000237340"/>
    </source>
</evidence>
<protein>
    <submittedName>
        <fullName evidence="3">Uncharacterized protein</fullName>
    </submittedName>
</protein>
<dbReference type="EMBL" id="PPXD01000020">
    <property type="protein sequence ID" value="POH64409.1"/>
    <property type="molecule type" value="Genomic_DNA"/>
</dbReference>
<keyword evidence="1" id="KW-0597">Phosphoprotein</keyword>
<evidence type="ECO:0000256" key="1">
    <source>
        <dbReference type="ARBA" id="ARBA00022553"/>
    </source>
</evidence>
<keyword evidence="2" id="KW-0007">Acetylation</keyword>
<gene>
    <name evidence="3" type="ORF">C3B61_13260</name>
</gene>
<dbReference type="Proteomes" id="UP000237340">
    <property type="component" value="Unassembled WGS sequence"/>
</dbReference>
<evidence type="ECO:0000313" key="3">
    <source>
        <dbReference type="EMBL" id="POH64409.1"/>
    </source>
</evidence>
<dbReference type="AlphaFoldDB" id="A0A2S3ZDF9"/>
<proteinExistence type="predicted"/>
<name>A0A2S3ZDF9_9MICO</name>
<dbReference type="Pfam" id="PF13289">
    <property type="entry name" value="SIR2_2"/>
    <property type="match status" value="1"/>
</dbReference>
<comment type="caution">
    <text evidence="3">The sequence shown here is derived from an EMBL/GenBank/DDBJ whole genome shotgun (WGS) entry which is preliminary data.</text>
</comment>
<keyword evidence="4" id="KW-1185">Reference proteome</keyword>
<dbReference type="InterPro" id="IPR038916">
    <property type="entry name" value="FAM118"/>
</dbReference>
<dbReference type="PANTHER" id="PTHR28623">
    <property type="entry name" value="PROTEIN FAM118B"/>
    <property type="match status" value="1"/>
</dbReference>
<organism evidence="3 4">
    <name type="scientific">Cryobacterium zongtaii</name>
    <dbReference type="NCBI Taxonomy" id="1259217"/>
    <lineage>
        <taxon>Bacteria</taxon>
        <taxon>Bacillati</taxon>
        <taxon>Actinomycetota</taxon>
        <taxon>Actinomycetes</taxon>
        <taxon>Micrococcales</taxon>
        <taxon>Microbacteriaceae</taxon>
        <taxon>Cryobacterium</taxon>
    </lineage>
</organism>
<reference evidence="3 4" key="1">
    <citation type="submission" date="2018-01" db="EMBL/GenBank/DDBJ databases">
        <title>Cryobacterium sp. nov., from glaciers in China.</title>
        <authorList>
            <person name="Liu Q."/>
            <person name="Xin Y.-H."/>
        </authorList>
    </citation>
    <scope>NUCLEOTIDE SEQUENCE [LARGE SCALE GENOMIC DNA]</scope>
    <source>
        <strain evidence="3 4">TMN-42</strain>
    </source>
</reference>
<dbReference type="PANTHER" id="PTHR28623:SF2">
    <property type="entry name" value="PROTEIN FAM118A"/>
    <property type="match status" value="1"/>
</dbReference>
<accession>A0A2S3ZDF9</accession>
<evidence type="ECO:0000256" key="2">
    <source>
        <dbReference type="ARBA" id="ARBA00022990"/>
    </source>
</evidence>
<sequence>MDYAERLRQEIETGRAIVVLGTGISKALSGNAPLADWVGLLRDGLGHAESTAIADGETVALQQMMLDHALASDSPQQLLGVASWLSKTIRDSSDQAFADWLRDSVGSLPLAGPIGLALALKALGLPIATTNYDNLMGQALNWGATQWQDSETVRQVFRGEQVDRVVHLHGIWDNPQSVILSELDYGRIVSSPAAVANLNSFYHSHSFIFVGYGKGLDDPNFGMMLAHHRNISSESRGDHFRLCLSSEVDELTALHLADDIRVVPYGDDYGALVGFVESMAPTTRQHGMVLRDRVSFAVERLRSQLVSDALHTPNVAVHDGAALSKYLVPPVLLTAPHERFVQEKQVDGEVAAAMESRRVEPTDVARDDQVVVLSGRELSGVSTTIRWLLNEAVLARPHAGPIYVDFNSLTPGSSPLSRAIRKEALNARLIDTIGDDLPEFVLAIDNVRPRNDKIYENFLREINDCTAKFVVLGCRESDGPEVWEGVSSTSRLVQPLYLGRLGIDEVASLASLIVPMASPTLCSRVLQIVRNEHLPRSPFTITLLLVLVAKESINLANSSETSVLDAYASYLLGRTGPFLDPRWTLGVQNRETVLADVAKLFVRERAGSLSAPIVEAEIIGIFDRLDWPDDAGATLNVFCQLKLLSRQNSQIKFQQSSYLHLFAAKAAIRDEAFRDELLADPLYFAPIIRHYAALTRNSTVVLNAAETLVGGFPEPGGDSRIFSQTERFEFLGDGDDDEEGHATGEDDLTVQTPVAAEAGGAGDEAAKGCGEGSGPVPIVLPKSLAYDPSPDDDRLPFPLTDPQAWSEASRLAWTLDLASRALRDSDDIQELAAKDRLFRLILQRWGFLLKRFEVDKLFNEGALKAAESDGYEGDQLELISEYFELLIPSLLVFSGISACLASTKLERANARALTDPEISADPFSCFASAMFAYASKSKSWTEQWVTTAKDFGDLWVVNTFMLAIGISAYKYEVMHDEDLARLRIFFGHCLSGRGTYVSDASRQRQVAKFTQSLTKMRVLNEKKRLPDGQRALN</sequence>